<evidence type="ECO:0000313" key="9">
    <source>
        <dbReference type="Proteomes" id="UP000019116"/>
    </source>
</evidence>
<dbReference type="GO" id="GO:0043531">
    <property type="term" value="F:ADP binding"/>
    <property type="evidence" value="ECO:0007669"/>
    <property type="project" value="InterPro"/>
</dbReference>
<dbReference type="Gene3D" id="3.40.50.300">
    <property type="entry name" value="P-loop containing nucleotide triphosphate hydrolases"/>
    <property type="match status" value="1"/>
</dbReference>
<dbReference type="OrthoDB" id="621089at2759"/>
<accession>A0A3B6RA26</accession>
<evidence type="ECO:0000256" key="1">
    <source>
        <dbReference type="ARBA" id="ARBA00008894"/>
    </source>
</evidence>
<dbReference type="InterPro" id="IPR027417">
    <property type="entry name" value="P-loop_NTPase"/>
</dbReference>
<dbReference type="Gramene" id="TraesKAR7A01G0002300.1">
    <property type="protein sequence ID" value="cds.TraesKAR7A01G0002300.1"/>
    <property type="gene ID" value="TraesKAR7A01G0002300"/>
</dbReference>
<dbReference type="PANTHER" id="PTHR19338:SF42">
    <property type="entry name" value="RX N-TERMINAL DOMAIN-CONTAINING PROTEIN"/>
    <property type="match status" value="1"/>
</dbReference>
<dbReference type="Pfam" id="PF18052">
    <property type="entry name" value="Rx_N"/>
    <property type="match status" value="1"/>
</dbReference>
<dbReference type="SUPFAM" id="SSF52540">
    <property type="entry name" value="P-loop containing nucleoside triphosphate hydrolases"/>
    <property type="match status" value="1"/>
</dbReference>
<evidence type="ECO:0000259" key="6">
    <source>
        <dbReference type="Pfam" id="PF00931"/>
    </source>
</evidence>
<evidence type="ECO:0000256" key="3">
    <source>
        <dbReference type="ARBA" id="ARBA00022737"/>
    </source>
</evidence>
<feature type="domain" description="NB-ARC" evidence="6">
    <location>
        <begin position="195"/>
        <end position="283"/>
    </location>
</feature>
<dbReference type="EnsemblPlants" id="TraesCS7A02G005900.1">
    <property type="protein sequence ID" value="TraesCS7A02G005900.1"/>
    <property type="gene ID" value="TraesCS7A02G005900"/>
</dbReference>
<keyword evidence="5" id="KW-0611">Plant defense</keyword>
<dbReference type="PANTHER" id="PTHR19338">
    <property type="entry name" value="TRANSLOCASE OF INNER MITOCHONDRIAL MEMBRANE 13 HOMOLOG"/>
    <property type="match status" value="1"/>
</dbReference>
<dbReference type="Gramene" id="TraesCS7A02G005900.1">
    <property type="protein sequence ID" value="TraesCS7A02G005900.1"/>
    <property type="gene ID" value="TraesCS7A02G005900"/>
</dbReference>
<keyword evidence="9" id="KW-1185">Reference proteome</keyword>
<dbReference type="Gramene" id="TraesCS7A03G0012500.1">
    <property type="protein sequence ID" value="TraesCS7A03G0012500.1.CDS"/>
    <property type="gene ID" value="TraesCS7A03G0012500"/>
</dbReference>
<feature type="domain" description="Disease resistance N-terminal" evidence="7">
    <location>
        <begin position="12"/>
        <end position="97"/>
    </location>
</feature>
<dbReference type="Pfam" id="PF00931">
    <property type="entry name" value="NB-ARC"/>
    <property type="match status" value="1"/>
</dbReference>
<keyword evidence="2" id="KW-0433">Leucine-rich repeat</keyword>
<dbReference type="InterPro" id="IPR002182">
    <property type="entry name" value="NB-ARC"/>
</dbReference>
<comment type="similarity">
    <text evidence="1">Belongs to the disease resistance NB-LRR family.</text>
</comment>
<reference evidence="8" key="2">
    <citation type="submission" date="2018-10" db="UniProtKB">
        <authorList>
            <consortium name="EnsemblPlants"/>
        </authorList>
    </citation>
    <scope>IDENTIFICATION</scope>
</reference>
<evidence type="ECO:0000256" key="5">
    <source>
        <dbReference type="ARBA" id="ARBA00022821"/>
    </source>
</evidence>
<dbReference type="Gramene" id="TraesWEE_scaffold_096112_01G000200.1">
    <property type="protein sequence ID" value="TraesWEE_scaffold_096112_01G000200.1"/>
    <property type="gene ID" value="TraesWEE_scaffold_096112_01G000200"/>
</dbReference>
<name>A0A3B6RA26_WHEAT</name>
<protein>
    <recommendedName>
        <fullName evidence="10">NB-ARC domain-containing protein</fullName>
    </recommendedName>
</protein>
<reference evidence="8" key="1">
    <citation type="submission" date="2018-08" db="EMBL/GenBank/DDBJ databases">
        <authorList>
            <person name="Rossello M."/>
        </authorList>
    </citation>
    <scope>NUCLEOTIDE SEQUENCE [LARGE SCALE GENOMIC DNA]</scope>
    <source>
        <strain evidence="8">cv. Chinese Spring</strain>
    </source>
</reference>
<keyword evidence="4" id="KW-0547">Nucleotide-binding</keyword>
<dbReference type="OMA" id="KHEMVCL"/>
<dbReference type="Gene3D" id="1.20.5.4130">
    <property type="match status" value="1"/>
</dbReference>
<dbReference type="InterPro" id="IPR041118">
    <property type="entry name" value="Rx_N"/>
</dbReference>
<evidence type="ECO:0000256" key="4">
    <source>
        <dbReference type="ARBA" id="ARBA00022741"/>
    </source>
</evidence>
<dbReference type="SMR" id="A0A3B6RA26"/>
<dbReference type="Proteomes" id="UP000019116">
    <property type="component" value="Chromosome 7A"/>
</dbReference>
<dbReference type="AlphaFoldDB" id="A0A3B6RA26"/>
<evidence type="ECO:0000256" key="2">
    <source>
        <dbReference type="ARBA" id="ARBA00022614"/>
    </source>
</evidence>
<evidence type="ECO:0008006" key="10">
    <source>
        <dbReference type="Google" id="ProtNLM"/>
    </source>
</evidence>
<dbReference type="Gramene" id="TraesROB_scaffold_021094_01G000600.1">
    <property type="protein sequence ID" value="TraesROB_scaffold_021094_01G000600.1"/>
    <property type="gene ID" value="TraesROB_scaffold_021094_01G000600"/>
</dbReference>
<organism evidence="8">
    <name type="scientific">Triticum aestivum</name>
    <name type="common">Wheat</name>
    <dbReference type="NCBI Taxonomy" id="4565"/>
    <lineage>
        <taxon>Eukaryota</taxon>
        <taxon>Viridiplantae</taxon>
        <taxon>Streptophyta</taxon>
        <taxon>Embryophyta</taxon>
        <taxon>Tracheophyta</taxon>
        <taxon>Spermatophyta</taxon>
        <taxon>Magnoliopsida</taxon>
        <taxon>Liliopsida</taxon>
        <taxon>Poales</taxon>
        <taxon>Poaceae</taxon>
        <taxon>BOP clade</taxon>
        <taxon>Pooideae</taxon>
        <taxon>Triticodae</taxon>
        <taxon>Triticeae</taxon>
        <taxon>Triticinae</taxon>
        <taxon>Triticum</taxon>
    </lineage>
</organism>
<proteinExistence type="inferred from homology"/>
<evidence type="ECO:0000259" key="7">
    <source>
        <dbReference type="Pfam" id="PF18052"/>
    </source>
</evidence>
<keyword evidence="3" id="KW-0677">Repeat</keyword>
<evidence type="ECO:0000313" key="8">
    <source>
        <dbReference type="EnsemblPlants" id="TraesCS7A02G005900.1"/>
    </source>
</evidence>
<sequence length="330" mass="37126">MEGAPVTAATGALGPVVAKLGALLGGDYKLRHRTRKDVKFIKSKLKSVHSILWAVWEKEILDAESKVLKKEALDLADDIQDAIDDFILTMEPSRRNKHLMVQIKIKASPFQDFRRTVDEVSGQCRRKWKWEKNKSAQPISSLFSRKNATYRAPSKQPPPRAPFVRKDASEIIGMDGWRDDLIKYLLGVDEIRMVQPHLKMASIVGMAGVGKTTLASLVYEHEDIQNHFESRAFVSVTPAPNMKEVLTSILHQLGAEPLAGAQARTEEDIIHAISNFLEDKRHVYCGLRDMSLLRSWNVCGCWIFNITTISLNSKSLVGNILNSRPLEINM</sequence>
<dbReference type="STRING" id="4565.A0A3B6RA26"/>
<dbReference type="GO" id="GO:0006952">
    <property type="term" value="P:defense response"/>
    <property type="evidence" value="ECO:0007669"/>
    <property type="project" value="UniProtKB-KW"/>
</dbReference>